<dbReference type="SUPFAM" id="SSF53850">
    <property type="entry name" value="Periplasmic binding protein-like II"/>
    <property type="match status" value="1"/>
</dbReference>
<gene>
    <name evidence="1" type="ORF">A7K91_20765</name>
</gene>
<dbReference type="InterPro" id="IPR006059">
    <property type="entry name" value="SBP"/>
</dbReference>
<dbReference type="EMBL" id="LYPA01000050">
    <property type="protein sequence ID" value="OBR66170.1"/>
    <property type="molecule type" value="Genomic_DNA"/>
</dbReference>
<dbReference type="AlphaFoldDB" id="A0A1A5YLC1"/>
<sequence length="436" mass="49572">MYKKIIGNALVLMISVLLLSGCFTGKKTESNVSLKILSMYDRVTIEHIGLRSFMENNSEVSVEFIDLNERVSDPLDKYKRIEEIFMSEQPDVVITDRFSFGVLSSQNKLADLNVYIQQSNYPINDLYSGVRDWIIQNGDGLLNGLAPYFQSEALIYNYDLFEKYDIPILEDYMSWEEILTTAEQFAGHHTVDNPVYGYFMGRNTDPLALVDQMADTLNVKYVNWEKKLITTNTDSWHNLYEMSLNAYHSGIIHTDGDNDSGGKAAAKSTVELFLEGNIAIMPVNYDTVKTLLQSNTGIRWGLVTQPVDPNNRMEGTLSPMYIYSVNASAKNPEAAWRLVSELSQASIKQVAMQLPSWKPSGGQTGDVIETFYKLSYKPQPIIRFWEIPDDLPWKMHQIRVEGYLKALDGDIEVDEALSMTQAELEQILLTNQQQQK</sequence>
<protein>
    <recommendedName>
        <fullName evidence="3">ABC transporter substrate-binding protein</fullName>
    </recommendedName>
</protein>
<dbReference type="InterPro" id="IPR050490">
    <property type="entry name" value="Bact_solute-bd_prot1"/>
</dbReference>
<dbReference type="RefSeq" id="WP_068682334.1">
    <property type="nucleotide sequence ID" value="NZ_LYPA01000050.1"/>
</dbReference>
<reference evidence="1 2" key="1">
    <citation type="submission" date="2016-05" db="EMBL/GenBank/DDBJ databases">
        <title>Paenibacillus oryzae. sp. nov., isolated from the rice root.</title>
        <authorList>
            <person name="Zhang J."/>
            <person name="Zhang X."/>
        </authorList>
    </citation>
    <scope>NUCLEOTIDE SEQUENCE [LARGE SCALE GENOMIC DNA]</scope>
    <source>
        <strain evidence="1 2">1DrF-4</strain>
    </source>
</reference>
<keyword evidence="2" id="KW-1185">Reference proteome</keyword>
<comment type="caution">
    <text evidence="1">The sequence shown here is derived from an EMBL/GenBank/DDBJ whole genome shotgun (WGS) entry which is preliminary data.</text>
</comment>
<proteinExistence type="predicted"/>
<evidence type="ECO:0000313" key="2">
    <source>
        <dbReference type="Proteomes" id="UP000092024"/>
    </source>
</evidence>
<dbReference type="Proteomes" id="UP000092024">
    <property type="component" value="Unassembled WGS sequence"/>
</dbReference>
<accession>A0A1A5YLC1</accession>
<dbReference type="PANTHER" id="PTHR43649">
    <property type="entry name" value="ARABINOSE-BINDING PROTEIN-RELATED"/>
    <property type="match status" value="1"/>
</dbReference>
<evidence type="ECO:0000313" key="1">
    <source>
        <dbReference type="EMBL" id="OBR66170.1"/>
    </source>
</evidence>
<evidence type="ECO:0008006" key="3">
    <source>
        <dbReference type="Google" id="ProtNLM"/>
    </source>
</evidence>
<dbReference type="PROSITE" id="PS51257">
    <property type="entry name" value="PROKAR_LIPOPROTEIN"/>
    <property type="match status" value="1"/>
</dbReference>
<dbReference type="Gene3D" id="3.40.190.10">
    <property type="entry name" value="Periplasmic binding protein-like II"/>
    <property type="match status" value="1"/>
</dbReference>
<dbReference type="PANTHER" id="PTHR43649:SF12">
    <property type="entry name" value="DIACETYLCHITOBIOSE BINDING PROTEIN DASA"/>
    <property type="match status" value="1"/>
</dbReference>
<organism evidence="1 2">
    <name type="scientific">Paenibacillus oryzae</name>
    <dbReference type="NCBI Taxonomy" id="1844972"/>
    <lineage>
        <taxon>Bacteria</taxon>
        <taxon>Bacillati</taxon>
        <taxon>Bacillota</taxon>
        <taxon>Bacilli</taxon>
        <taxon>Bacillales</taxon>
        <taxon>Paenibacillaceae</taxon>
        <taxon>Paenibacillus</taxon>
    </lineage>
</organism>
<dbReference type="Pfam" id="PF01547">
    <property type="entry name" value="SBP_bac_1"/>
    <property type="match status" value="1"/>
</dbReference>
<name>A0A1A5YLC1_9BACL</name>
<dbReference type="OrthoDB" id="2561318at2"/>
<dbReference type="STRING" id="1844972.A7K91_20765"/>